<dbReference type="Proteomes" id="UP000011205">
    <property type="component" value="Unassembled WGS sequence"/>
</dbReference>
<feature type="region of interest" description="Disordered" evidence="2">
    <location>
        <begin position="346"/>
        <end position="501"/>
    </location>
</feature>
<evidence type="ECO:0000256" key="2">
    <source>
        <dbReference type="SAM" id="MobiDB-lite"/>
    </source>
</evidence>
<feature type="domain" description="Teneurin-like YD-shell" evidence="3">
    <location>
        <begin position="25"/>
        <end position="327"/>
    </location>
</feature>
<sequence length="501" mass="54676">MVCSTGVAGAITGGGSNPSQMPTTTTEYNWWGRSATVRDTANGSTRTTTVQYDAAGRPTTTTVTGGIGQAVPASTTEYDPATGHPVKLTSPTGGTISKAYDKLGRQISYTDADGGVTTTEYDLLDRPAKTSDNSPSTVTYTYDHSVEPRGLATKATDSVAGVFQATYDADGSVTSQKLPGGYTLQQTEDTTGAVVRRTYTRDSDGVSVMTDTVTRSVLGQAITHAGWSNQSYAYDKVSRLTTVDDTTSTVCTKRTYAFDNRNNRKSLTTAAGAPGLDCPTTGGIADNHTYDSADRIVDTGYTYDAFGRATATPGNGTIAYYANDLAYQQTASGKRPDLAARRQPALPLLEDRDRQRLHLDPDRVQDQPLRQRRRQPPLDHRGHRHGRADAQRERPRRQLGGHYRQDRRNSPPAHQHPRRRQPPAPSGHQRRTDRPGRRRVRKLQGRPDTSPIQLARKPGRLQRRPRWSAGHGSPGVQPRNGALPLSRPRGGGKRQRLRLPH</sequence>
<dbReference type="PANTHER" id="PTHR32305">
    <property type="match status" value="1"/>
</dbReference>
<feature type="region of interest" description="Disordered" evidence="2">
    <location>
        <begin position="57"/>
        <end position="90"/>
    </location>
</feature>
<keyword evidence="1" id="KW-0677">Repeat</keyword>
<dbReference type="Gene3D" id="2.180.10.10">
    <property type="entry name" value="RHS repeat-associated core"/>
    <property type="match status" value="2"/>
</dbReference>
<dbReference type="InterPro" id="IPR050708">
    <property type="entry name" value="T6SS_VgrG/RHS"/>
</dbReference>
<dbReference type="PANTHER" id="PTHR32305:SF15">
    <property type="entry name" value="PROTEIN RHSA-RELATED"/>
    <property type="match status" value="1"/>
</dbReference>
<accession>L8PU69</accession>
<comment type="caution">
    <text evidence="4">The sequence shown here is derived from an EMBL/GenBank/DDBJ whole genome shotgun (WGS) entry which is preliminary data.</text>
</comment>
<dbReference type="EMBL" id="AMLP01000004">
    <property type="protein sequence ID" value="ELS58952.1"/>
    <property type="molecule type" value="Genomic_DNA"/>
</dbReference>
<name>L8PU69_STRVR</name>
<evidence type="ECO:0000256" key="1">
    <source>
        <dbReference type="ARBA" id="ARBA00022737"/>
    </source>
</evidence>
<dbReference type="Pfam" id="PF25023">
    <property type="entry name" value="TEN_YD-shell"/>
    <property type="match status" value="1"/>
</dbReference>
<dbReference type="NCBIfam" id="TIGR01643">
    <property type="entry name" value="YD_repeat_2x"/>
    <property type="match status" value="1"/>
</dbReference>
<dbReference type="InterPro" id="IPR006530">
    <property type="entry name" value="YD"/>
</dbReference>
<dbReference type="AlphaFoldDB" id="L8PU69"/>
<dbReference type="InterPro" id="IPR056823">
    <property type="entry name" value="TEN-like_YD-shell"/>
</dbReference>
<evidence type="ECO:0000259" key="3">
    <source>
        <dbReference type="Pfam" id="PF25023"/>
    </source>
</evidence>
<gene>
    <name evidence="4" type="ORF">STVIR_0084</name>
</gene>
<evidence type="ECO:0000313" key="4">
    <source>
        <dbReference type="EMBL" id="ELS58952.1"/>
    </source>
</evidence>
<feature type="compositionally biased region" description="Basic residues" evidence="2">
    <location>
        <begin position="457"/>
        <end position="466"/>
    </location>
</feature>
<organism evidence="4 5">
    <name type="scientific">Streptomyces viridochromogenes Tue57</name>
    <dbReference type="NCBI Taxonomy" id="1160705"/>
    <lineage>
        <taxon>Bacteria</taxon>
        <taxon>Bacillati</taxon>
        <taxon>Actinomycetota</taxon>
        <taxon>Actinomycetes</taxon>
        <taxon>Kitasatosporales</taxon>
        <taxon>Streptomycetaceae</taxon>
        <taxon>Streptomyces</taxon>
    </lineage>
</organism>
<reference evidence="4 5" key="1">
    <citation type="journal article" date="2013" name="Genome Announc.">
        <title>Draft Genome Sequence of Streptomyces viridochromogenes Strain Tu57, Producer of Avilamycin.</title>
        <authorList>
            <person name="Gruning B.A."/>
            <person name="Erxleben A."/>
            <person name="Hahnlein A."/>
            <person name="Gunther S."/>
        </authorList>
    </citation>
    <scope>NUCLEOTIDE SEQUENCE [LARGE SCALE GENOMIC DNA]</scope>
    <source>
        <strain evidence="4 5">Tue57</strain>
    </source>
</reference>
<protein>
    <submittedName>
        <fullName evidence="4">Putative YD repeat-containing protein</fullName>
    </submittedName>
</protein>
<feature type="compositionally biased region" description="Basic and acidic residues" evidence="2">
    <location>
        <begin position="349"/>
        <end position="365"/>
    </location>
</feature>
<evidence type="ECO:0000313" key="5">
    <source>
        <dbReference type="Proteomes" id="UP000011205"/>
    </source>
</evidence>
<feature type="compositionally biased region" description="Basic residues" evidence="2">
    <location>
        <begin position="490"/>
        <end position="501"/>
    </location>
</feature>
<feature type="region of interest" description="Disordered" evidence="2">
    <location>
        <begin position="1"/>
        <end position="22"/>
    </location>
</feature>
<feature type="compositionally biased region" description="Basic residues" evidence="2">
    <location>
        <begin position="370"/>
        <end position="386"/>
    </location>
</feature>
<proteinExistence type="predicted"/>
<dbReference type="PATRIC" id="fig|1160705.3.peg.81"/>